<dbReference type="SMART" id="SM01080">
    <property type="entry name" value="CHASE2"/>
    <property type="match status" value="1"/>
</dbReference>
<name>A0A367Q906_9NOSO</name>
<evidence type="ECO:0000256" key="1">
    <source>
        <dbReference type="SAM" id="Phobius"/>
    </source>
</evidence>
<dbReference type="Pfam" id="PF05226">
    <property type="entry name" value="CHASE2"/>
    <property type="match status" value="1"/>
</dbReference>
<reference evidence="3" key="1">
    <citation type="submission" date="2016-04" db="EMBL/GenBank/DDBJ databases">
        <authorList>
            <person name="Tabuchi Yagui T.R."/>
        </authorList>
    </citation>
    <scope>NUCLEOTIDE SEQUENCE [LARGE SCALE GENOMIC DNA]</scope>
    <source>
        <strain evidence="3">NIES-26</strain>
    </source>
</reference>
<evidence type="ECO:0000313" key="4">
    <source>
        <dbReference type="Proteomes" id="UP000252107"/>
    </source>
</evidence>
<dbReference type="EMBL" id="LXQD01000339">
    <property type="protein sequence ID" value="RCJ19612.1"/>
    <property type="molecule type" value="Genomic_DNA"/>
</dbReference>
<dbReference type="InterPro" id="IPR007890">
    <property type="entry name" value="CHASE2"/>
</dbReference>
<feature type="transmembrane region" description="Helical" evidence="1">
    <location>
        <begin position="689"/>
        <end position="715"/>
    </location>
</feature>
<keyword evidence="1" id="KW-0472">Membrane</keyword>
<organism evidence="3 4">
    <name type="scientific">Nostoc minutum NIES-26</name>
    <dbReference type="NCBI Taxonomy" id="1844469"/>
    <lineage>
        <taxon>Bacteria</taxon>
        <taxon>Bacillati</taxon>
        <taxon>Cyanobacteriota</taxon>
        <taxon>Cyanophyceae</taxon>
        <taxon>Nostocales</taxon>
        <taxon>Nostocaceae</taxon>
        <taxon>Nostoc</taxon>
    </lineage>
</organism>
<gene>
    <name evidence="3" type="ORF">A6770_05580</name>
</gene>
<keyword evidence="4" id="KW-1185">Reference proteome</keyword>
<keyword evidence="1" id="KW-0812">Transmembrane</keyword>
<protein>
    <submittedName>
        <fullName evidence="3">Sensor protein Chase2</fullName>
    </submittedName>
</protein>
<dbReference type="AlphaFoldDB" id="A0A367Q906"/>
<comment type="caution">
    <text evidence="3">The sequence shown here is derived from an EMBL/GenBank/DDBJ whole genome shotgun (WGS) entry which is preliminary data.</text>
</comment>
<proteinExistence type="predicted"/>
<dbReference type="InterPro" id="IPR024983">
    <property type="entry name" value="CHAT_dom"/>
</dbReference>
<feature type="domain" description="CHASE2" evidence="2">
    <location>
        <begin position="392"/>
        <end position="712"/>
    </location>
</feature>
<dbReference type="Pfam" id="PF12770">
    <property type="entry name" value="CHAT"/>
    <property type="match status" value="1"/>
</dbReference>
<sequence length="780" mass="87193">MRKLVVLKLDGDLEMGVRVTLEIGQEGFRPTTEISGYLPANPDIATVIDQWQSTYSSLWKFTRIKAKKIVYDGSISQRREDCYNLTNELRSHLNNWLLSESFRPVREKWLKHLMPEDEVRILIRTACLQLKKLPWHLWDLVDRDYPNAEVALSVPESEQIATTLHSASDKKKIRILAILGDSEGIDVEQDRQLLEKLPGANTTFLVEPQLPDLNDELWKQPWNILFFAGHSQTEGDNGRIYINATDSITIANLKYALKKAVAQGLQLAIFNSCDGLGLAKELQDLQIPQIIVMREPVPDLVAQKFLKHFLEAFSSGTSIYAAVRTARERLAGIEKEYPGATWLPVICEHPAVVPINWSKSQRFFNIRRFRTLLILSLLATLGVLGIRHQGGLQTWELQAYDQFMRSRPQEKQDSRLLIVTVTEEDFQLPEQKNRKGSLSDLALARLLEKLTPLKPRTIGLDIYRDEPSKSNQAALADNKLFAICKVKELAQERPGISPPLGVPPERQGFSDIVLDADGVVRRHLLAMQPAEPTSSCTARYALNAQLAFHYLEQEGISAKYTKSGDLQIGNTAFVRLRSRSVSFGESHRGGYQQADTGGYQILLNYRSSQGSPLAIAPKVTLTDVLRGKVNPAQVKDRIVLIGTTAQSFRDYIPTSYITEDGSHQEIPGVILQAQMVSQIVSAVKDGRPLLFILPVWGEVLWIGSWSLIGGIIAWCDRSGIQLLIVGGGAIGVLYLLCFILFCSGVWVPLVPSTLVLVVAGSTMVIYLNSQQSQRQLIATT</sequence>
<feature type="transmembrane region" description="Helical" evidence="1">
    <location>
        <begin position="722"/>
        <end position="741"/>
    </location>
</feature>
<keyword evidence="1" id="KW-1133">Transmembrane helix</keyword>
<dbReference type="Proteomes" id="UP000252107">
    <property type="component" value="Unassembled WGS sequence"/>
</dbReference>
<accession>A0A367Q906</accession>
<evidence type="ECO:0000313" key="3">
    <source>
        <dbReference type="EMBL" id="RCJ19612.1"/>
    </source>
</evidence>
<feature type="transmembrane region" description="Helical" evidence="1">
    <location>
        <begin position="747"/>
        <end position="767"/>
    </location>
</feature>
<evidence type="ECO:0000259" key="2">
    <source>
        <dbReference type="SMART" id="SM01080"/>
    </source>
</evidence>